<dbReference type="EMBL" id="CAMXCT010003199">
    <property type="protein sequence ID" value="CAI4002997.1"/>
    <property type="molecule type" value="Genomic_DNA"/>
</dbReference>
<proteinExistence type="predicted"/>
<protein>
    <submittedName>
        <fullName evidence="2">Uncharacterized protein</fullName>
    </submittedName>
</protein>
<dbReference type="EMBL" id="CAMXCT010003913">
    <property type="protein sequence ID" value="CAI4006879.1"/>
    <property type="molecule type" value="Genomic_DNA"/>
</dbReference>
<gene>
    <name evidence="1" type="ORF">C1SCF055_LOCUS28900</name>
    <name evidence="2" type="ORF">C1SCF055_LOCUS32478</name>
</gene>
<dbReference type="AlphaFoldDB" id="A0A9P1D9Y4"/>
<dbReference type="EMBL" id="CAMXCT030003199">
    <property type="protein sequence ID" value="CAL4790309.1"/>
    <property type="molecule type" value="Genomic_DNA"/>
</dbReference>
<evidence type="ECO:0000313" key="2">
    <source>
        <dbReference type="EMBL" id="CAI4006879.1"/>
    </source>
</evidence>
<sequence length="132" mass="15034">MCSPVCQDWARSEALISRAGSGRLVLSPNDTLGREDLVTNEEVITPILKHLGLRTTVDQINEHVGLFFEYSRPKGKPAIDRRQVRVQAWILKRLVSVFSRCCKRGHFPREQAIRRIFMEAGIPLPSNPRLLT</sequence>
<comment type="caution">
    <text evidence="2">The sequence shown here is derived from an EMBL/GenBank/DDBJ whole genome shotgun (WGS) entry which is preliminary data.</text>
</comment>
<evidence type="ECO:0000313" key="4">
    <source>
        <dbReference type="Proteomes" id="UP001152797"/>
    </source>
</evidence>
<dbReference type="Proteomes" id="UP001152797">
    <property type="component" value="Unassembled WGS sequence"/>
</dbReference>
<name>A0A9P1D9Y4_9DINO</name>
<evidence type="ECO:0000313" key="3">
    <source>
        <dbReference type="EMBL" id="CAL4790309.1"/>
    </source>
</evidence>
<reference evidence="2" key="1">
    <citation type="submission" date="2022-10" db="EMBL/GenBank/DDBJ databases">
        <authorList>
            <person name="Chen Y."/>
            <person name="Dougan E. K."/>
            <person name="Chan C."/>
            <person name="Rhodes N."/>
            <person name="Thang M."/>
        </authorList>
    </citation>
    <scope>NUCLEOTIDE SEQUENCE</scope>
</reference>
<accession>A0A9P1D9Y4</accession>
<dbReference type="OrthoDB" id="438725at2759"/>
<reference evidence="3 4" key="2">
    <citation type="submission" date="2024-05" db="EMBL/GenBank/DDBJ databases">
        <authorList>
            <person name="Chen Y."/>
            <person name="Shah S."/>
            <person name="Dougan E. K."/>
            <person name="Thang M."/>
            <person name="Chan C."/>
        </authorList>
    </citation>
    <scope>NUCLEOTIDE SEQUENCE [LARGE SCALE GENOMIC DNA]</scope>
</reference>
<keyword evidence="4" id="KW-1185">Reference proteome</keyword>
<evidence type="ECO:0000313" key="1">
    <source>
        <dbReference type="EMBL" id="CAI4002997.1"/>
    </source>
</evidence>
<organism evidence="2">
    <name type="scientific">Cladocopium goreaui</name>
    <dbReference type="NCBI Taxonomy" id="2562237"/>
    <lineage>
        <taxon>Eukaryota</taxon>
        <taxon>Sar</taxon>
        <taxon>Alveolata</taxon>
        <taxon>Dinophyceae</taxon>
        <taxon>Suessiales</taxon>
        <taxon>Symbiodiniaceae</taxon>
        <taxon>Cladocopium</taxon>
    </lineage>
</organism>
<dbReference type="EMBL" id="CAMXCT030003913">
    <property type="protein sequence ID" value="CAL4794191.1"/>
    <property type="molecule type" value="Genomic_DNA"/>
</dbReference>
<dbReference type="EMBL" id="CAMXCT020003199">
    <property type="protein sequence ID" value="CAL1156372.1"/>
    <property type="molecule type" value="Genomic_DNA"/>
</dbReference>
<dbReference type="EMBL" id="CAMXCT020003913">
    <property type="protein sequence ID" value="CAL1160254.1"/>
    <property type="molecule type" value="Genomic_DNA"/>
</dbReference>